<dbReference type="InterPro" id="IPR017871">
    <property type="entry name" value="ABC_transporter-like_CS"/>
</dbReference>
<feature type="domain" description="ABC transporter" evidence="7">
    <location>
        <begin position="33"/>
        <end position="260"/>
    </location>
</feature>
<dbReference type="PROSITE" id="PS50893">
    <property type="entry name" value="ABC_TRANSPORTER_2"/>
    <property type="match status" value="1"/>
</dbReference>
<dbReference type="Proteomes" id="UP000003856">
    <property type="component" value="Unassembled WGS sequence"/>
</dbReference>
<dbReference type="OrthoDB" id="9800654at2"/>
<dbReference type="SUPFAM" id="SSF52540">
    <property type="entry name" value="P-loop containing nucleoside triphosphate hydrolases"/>
    <property type="match status" value="1"/>
</dbReference>
<keyword evidence="3" id="KW-1003">Cell membrane</keyword>
<evidence type="ECO:0000259" key="7">
    <source>
        <dbReference type="PROSITE" id="PS50893"/>
    </source>
</evidence>
<dbReference type="Pfam" id="PF00005">
    <property type="entry name" value="ABC_tran"/>
    <property type="match status" value="1"/>
</dbReference>
<dbReference type="PANTHER" id="PTHR42788">
    <property type="entry name" value="TAURINE IMPORT ATP-BINDING PROTEIN-RELATED"/>
    <property type="match status" value="1"/>
</dbReference>
<dbReference type="PROSITE" id="PS00211">
    <property type="entry name" value="ABC_TRANSPORTER_1"/>
    <property type="match status" value="1"/>
</dbReference>
<evidence type="ECO:0000313" key="9">
    <source>
        <dbReference type="Proteomes" id="UP000003856"/>
    </source>
</evidence>
<dbReference type="InterPro" id="IPR005670">
    <property type="entry name" value="PstB-like"/>
</dbReference>
<protein>
    <submittedName>
        <fullName evidence="8">ABC transporter related protein</fullName>
    </submittedName>
</protein>
<keyword evidence="4" id="KW-0592">Phosphate transport</keyword>
<dbReference type="GO" id="GO:0035435">
    <property type="term" value="P:phosphate ion transmembrane transport"/>
    <property type="evidence" value="ECO:0007669"/>
    <property type="project" value="InterPro"/>
</dbReference>
<keyword evidence="6" id="KW-0067">ATP-binding</keyword>
<comment type="similarity">
    <text evidence="1">Belongs to the ABC transporter superfamily.</text>
</comment>
<dbReference type="PATRIC" id="fig|573060.9.peg.2271"/>
<dbReference type="AlphaFoldDB" id="C5T7B0"/>
<dbReference type="GO" id="GO:0005315">
    <property type="term" value="F:phosphate transmembrane transporter activity"/>
    <property type="evidence" value="ECO:0007669"/>
    <property type="project" value="InterPro"/>
</dbReference>
<name>C5T7B0_ACIDE</name>
<keyword evidence="2" id="KW-0813">Transport</keyword>
<dbReference type="RefSeq" id="WP_005797681.1">
    <property type="nucleotide sequence ID" value="NZ_ACQT01000109.1"/>
</dbReference>
<dbReference type="GO" id="GO:0005524">
    <property type="term" value="F:ATP binding"/>
    <property type="evidence" value="ECO:0007669"/>
    <property type="project" value="UniProtKB-KW"/>
</dbReference>
<sequence length="265" mass="28355">MSAVPAVNAAAPWPDAADRARLPTVVPEHPAVFSLRDVGVRYGRVQALNGVSLSVGCGERVALIGANGCGKSTLLRVLHGLAKPSSGCWSRDSDVRQAMLFQRPHMLRATAQHNVALGLWLHGVRWREARALALVALQRVGLDGIATQNARTLSGGQQQRVALARAWALRPDVLLLDEPTSSLDPHAKREVEALMADLAASHGQAGPAHPVTMVFSSHNLGQVKRLASRVVYLEHGCVLADLPVHDFFNGPLPDAARLFVKGEMG</sequence>
<dbReference type="SMART" id="SM00382">
    <property type="entry name" value="AAA"/>
    <property type="match status" value="1"/>
</dbReference>
<accession>C5T7B0</accession>
<evidence type="ECO:0000256" key="2">
    <source>
        <dbReference type="ARBA" id="ARBA00022448"/>
    </source>
</evidence>
<evidence type="ECO:0000313" key="8">
    <source>
        <dbReference type="EMBL" id="EER59631.1"/>
    </source>
</evidence>
<dbReference type="GO" id="GO:0016020">
    <property type="term" value="C:membrane"/>
    <property type="evidence" value="ECO:0007669"/>
    <property type="project" value="InterPro"/>
</dbReference>
<dbReference type="InterPro" id="IPR003439">
    <property type="entry name" value="ABC_transporter-like_ATP-bd"/>
</dbReference>
<evidence type="ECO:0000256" key="4">
    <source>
        <dbReference type="ARBA" id="ARBA00022592"/>
    </source>
</evidence>
<evidence type="ECO:0000256" key="1">
    <source>
        <dbReference type="ARBA" id="ARBA00005417"/>
    </source>
</evidence>
<dbReference type="GO" id="GO:0016887">
    <property type="term" value="F:ATP hydrolysis activity"/>
    <property type="evidence" value="ECO:0007669"/>
    <property type="project" value="InterPro"/>
</dbReference>
<proteinExistence type="inferred from homology"/>
<keyword evidence="5" id="KW-0547">Nucleotide-binding</keyword>
<dbReference type="PANTHER" id="PTHR42788:SF20">
    <property type="entry name" value="ABC TRANSPORTER ATP-BINDING PROTEIN"/>
    <property type="match status" value="1"/>
</dbReference>
<dbReference type="Gene3D" id="3.40.50.300">
    <property type="entry name" value="P-loop containing nucleotide triphosphate hydrolases"/>
    <property type="match status" value="1"/>
</dbReference>
<reference evidence="8 9" key="1">
    <citation type="submission" date="2009-05" db="EMBL/GenBank/DDBJ databases">
        <title>The draft genome of Acidovorax delafieldii 2AN.</title>
        <authorList>
            <consortium name="US DOE Joint Genome Institute (JGI-PGF)"/>
            <person name="Lucas S."/>
            <person name="Copeland A."/>
            <person name="Lapidus A."/>
            <person name="Glavina del Rio T."/>
            <person name="Tice H."/>
            <person name="Bruce D."/>
            <person name="Goodwin L."/>
            <person name="Pitluck S."/>
            <person name="Larimer F."/>
            <person name="Land M.L."/>
            <person name="Hauser L."/>
            <person name="Shelobolina E.S."/>
            <person name="Picardal F."/>
            <person name="Roden E."/>
            <person name="Emerson D."/>
        </authorList>
    </citation>
    <scope>NUCLEOTIDE SEQUENCE [LARGE SCALE GENOMIC DNA]</scope>
    <source>
        <strain evidence="8 9">2AN</strain>
    </source>
</reference>
<evidence type="ECO:0000256" key="3">
    <source>
        <dbReference type="ARBA" id="ARBA00022475"/>
    </source>
</evidence>
<dbReference type="EMBL" id="ACQT01000109">
    <property type="protein sequence ID" value="EER59631.1"/>
    <property type="molecule type" value="Genomic_DNA"/>
</dbReference>
<evidence type="ECO:0000256" key="5">
    <source>
        <dbReference type="ARBA" id="ARBA00022741"/>
    </source>
</evidence>
<evidence type="ECO:0000256" key="6">
    <source>
        <dbReference type="ARBA" id="ARBA00022840"/>
    </source>
</evidence>
<keyword evidence="3" id="KW-0472">Membrane</keyword>
<dbReference type="InterPro" id="IPR003593">
    <property type="entry name" value="AAA+_ATPase"/>
</dbReference>
<dbReference type="CDD" id="cd03260">
    <property type="entry name" value="ABC_PstB_phosphate_transporter"/>
    <property type="match status" value="1"/>
</dbReference>
<organism evidence="8 9">
    <name type="scientific">Acidovorax delafieldii 2AN</name>
    <dbReference type="NCBI Taxonomy" id="573060"/>
    <lineage>
        <taxon>Bacteria</taxon>
        <taxon>Pseudomonadati</taxon>
        <taxon>Pseudomonadota</taxon>
        <taxon>Betaproteobacteria</taxon>
        <taxon>Burkholderiales</taxon>
        <taxon>Comamonadaceae</taxon>
        <taxon>Acidovorax</taxon>
    </lineage>
</organism>
<gene>
    <name evidence="8" type="ORF">AcdelDRAFT_2790</name>
</gene>
<dbReference type="InterPro" id="IPR027417">
    <property type="entry name" value="P-loop_NTPase"/>
</dbReference>
<comment type="caution">
    <text evidence="8">The sequence shown here is derived from an EMBL/GenBank/DDBJ whole genome shotgun (WGS) entry which is preliminary data.</text>
</comment>
<keyword evidence="9" id="KW-1185">Reference proteome</keyword>
<dbReference type="InterPro" id="IPR050166">
    <property type="entry name" value="ABC_transporter_ATP-bind"/>
</dbReference>